<feature type="transmembrane region" description="Helical" evidence="1">
    <location>
        <begin position="153"/>
        <end position="177"/>
    </location>
</feature>
<evidence type="ECO:0000259" key="2">
    <source>
        <dbReference type="PROSITE" id="PS50887"/>
    </source>
</evidence>
<keyword evidence="4" id="KW-1185">Reference proteome</keyword>
<comment type="caution">
    <text evidence="3">The sequence shown here is derived from an EMBL/GenBank/DDBJ whole genome shotgun (WGS) entry which is preliminary data.</text>
</comment>
<feature type="transmembrane region" description="Helical" evidence="1">
    <location>
        <begin position="123"/>
        <end position="141"/>
    </location>
</feature>
<dbReference type="Pfam" id="PF00990">
    <property type="entry name" value="GGDEF"/>
    <property type="match status" value="1"/>
</dbReference>
<dbReference type="SUPFAM" id="SSF55073">
    <property type="entry name" value="Nucleotide cyclase"/>
    <property type="match status" value="1"/>
</dbReference>
<dbReference type="InterPro" id="IPR000160">
    <property type="entry name" value="GGDEF_dom"/>
</dbReference>
<dbReference type="InterPro" id="IPR052155">
    <property type="entry name" value="Biofilm_reg_signaling"/>
</dbReference>
<evidence type="ECO:0000256" key="1">
    <source>
        <dbReference type="SAM" id="Phobius"/>
    </source>
</evidence>
<dbReference type="Gene3D" id="3.30.70.270">
    <property type="match status" value="1"/>
</dbReference>
<dbReference type="EMBL" id="BOQL01000048">
    <property type="protein sequence ID" value="GIM73866.1"/>
    <property type="molecule type" value="Genomic_DNA"/>
</dbReference>
<accession>A0A919SLK4</accession>
<evidence type="ECO:0000313" key="4">
    <source>
        <dbReference type="Proteomes" id="UP000681340"/>
    </source>
</evidence>
<feature type="transmembrane region" description="Helical" evidence="1">
    <location>
        <begin position="94"/>
        <end position="111"/>
    </location>
</feature>
<dbReference type="InterPro" id="IPR043128">
    <property type="entry name" value="Rev_trsase/Diguanyl_cyclase"/>
</dbReference>
<feature type="transmembrane region" description="Helical" evidence="1">
    <location>
        <begin position="60"/>
        <end position="82"/>
    </location>
</feature>
<dbReference type="PROSITE" id="PS50887">
    <property type="entry name" value="GGDEF"/>
    <property type="match status" value="1"/>
</dbReference>
<keyword evidence="1" id="KW-0812">Transmembrane</keyword>
<protein>
    <recommendedName>
        <fullName evidence="2">GGDEF domain-containing protein</fullName>
    </recommendedName>
</protein>
<keyword evidence="1" id="KW-1133">Transmembrane helix</keyword>
<organism evidence="3 4">
    <name type="scientific">Actinoplanes auranticolor</name>
    <dbReference type="NCBI Taxonomy" id="47988"/>
    <lineage>
        <taxon>Bacteria</taxon>
        <taxon>Bacillati</taxon>
        <taxon>Actinomycetota</taxon>
        <taxon>Actinomycetes</taxon>
        <taxon>Micromonosporales</taxon>
        <taxon>Micromonosporaceae</taxon>
        <taxon>Actinoplanes</taxon>
    </lineage>
</organism>
<dbReference type="AlphaFoldDB" id="A0A919SLK4"/>
<feature type="domain" description="GGDEF" evidence="2">
    <location>
        <begin position="346"/>
        <end position="481"/>
    </location>
</feature>
<sequence>MKRLPAGAVPVLAVLLGLPTVLLPGSMTAQVTYTIAFGFFVVLAWLGMRGRTGRARTAHALMAGTLTAWLGGDLLYSLLAWRLGELGDVSPPDVLWVLGYPLLAAGLVLTVRVRAPGRLREAALDVLAMATVVAALFWQFMVAPEVTGNTMSLAVLFSVFYPFGDVLLFAAGALVVLSPGERTASTRYLIAALIVTFAGDVTISAVSPVFPDFDTAQLDSVLLLANGLLAAALWHRDTDEPAGAVKADAQRPHPARVVFLGVSLLALPVINDVRLDDQAIQRVTMLSAMVMLTVIVLIRFTLVLREQERVRAVLAHRATHDQLTGLVNRQELHVRLTAALRQRAGDGPVVHFLDLNGFKPVNDRYGHAAGDFVLTEVARRLRATVRDTDTVARLGGDEFVVVSAAVDDATAVTERLRDAVTAPLHYDGHDLRIGVSVGHASAADLEHPTSDALLAAADATMYREKSAAYAPDATIGMARTY</sequence>
<dbReference type="Proteomes" id="UP000681340">
    <property type="component" value="Unassembled WGS sequence"/>
</dbReference>
<keyword evidence="1" id="KW-0472">Membrane</keyword>
<dbReference type="NCBIfam" id="TIGR00254">
    <property type="entry name" value="GGDEF"/>
    <property type="match status" value="1"/>
</dbReference>
<evidence type="ECO:0000313" key="3">
    <source>
        <dbReference type="EMBL" id="GIM73866.1"/>
    </source>
</evidence>
<dbReference type="PANTHER" id="PTHR44757:SF2">
    <property type="entry name" value="BIOFILM ARCHITECTURE MAINTENANCE PROTEIN MBAA"/>
    <property type="match status" value="1"/>
</dbReference>
<name>A0A919SLK4_9ACTN</name>
<feature type="transmembrane region" description="Helical" evidence="1">
    <location>
        <begin position="27"/>
        <end position="48"/>
    </location>
</feature>
<dbReference type="InterPro" id="IPR029787">
    <property type="entry name" value="Nucleotide_cyclase"/>
</dbReference>
<proteinExistence type="predicted"/>
<feature type="transmembrane region" description="Helical" evidence="1">
    <location>
        <begin position="283"/>
        <end position="302"/>
    </location>
</feature>
<dbReference type="CDD" id="cd01949">
    <property type="entry name" value="GGDEF"/>
    <property type="match status" value="1"/>
</dbReference>
<dbReference type="PANTHER" id="PTHR44757">
    <property type="entry name" value="DIGUANYLATE CYCLASE DGCP"/>
    <property type="match status" value="1"/>
</dbReference>
<gene>
    <name evidence="3" type="ORF">Aau02nite_58010</name>
</gene>
<dbReference type="RefSeq" id="WP_212991726.1">
    <property type="nucleotide sequence ID" value="NZ_BAABEA010000006.1"/>
</dbReference>
<feature type="transmembrane region" description="Helical" evidence="1">
    <location>
        <begin position="189"/>
        <end position="210"/>
    </location>
</feature>
<reference evidence="3" key="1">
    <citation type="submission" date="2021-03" db="EMBL/GenBank/DDBJ databases">
        <title>Whole genome shotgun sequence of Actinoplanes auranticolor NBRC 12245.</title>
        <authorList>
            <person name="Komaki H."/>
            <person name="Tamura T."/>
        </authorList>
    </citation>
    <scope>NUCLEOTIDE SEQUENCE</scope>
    <source>
        <strain evidence="3">NBRC 12245</strain>
    </source>
</reference>
<dbReference type="SMART" id="SM00267">
    <property type="entry name" value="GGDEF"/>
    <property type="match status" value="1"/>
</dbReference>